<dbReference type="Proteomes" id="UP000824120">
    <property type="component" value="Chromosome 1"/>
</dbReference>
<dbReference type="EMBL" id="JACXVP010000001">
    <property type="protein sequence ID" value="KAG5631420.1"/>
    <property type="molecule type" value="Genomic_DNA"/>
</dbReference>
<gene>
    <name evidence="1" type="ORF">H5410_003137</name>
</gene>
<keyword evidence="2" id="KW-1185">Reference proteome</keyword>
<accession>A0A9J6B467</accession>
<feature type="non-terminal residue" evidence="1">
    <location>
        <position position="1"/>
    </location>
</feature>
<protein>
    <submittedName>
        <fullName evidence="1">Uncharacterized protein</fullName>
    </submittedName>
</protein>
<proteinExistence type="predicted"/>
<sequence>MHRQSRLTASSDLSHCKYDFILVFLACSRERIELKRVNPRLFPTHSAPESEWAKAEIVLKISNSVFERNQVDS</sequence>
<dbReference type="AlphaFoldDB" id="A0A9J6B467"/>
<name>A0A9J6B467_SOLCO</name>
<evidence type="ECO:0000313" key="1">
    <source>
        <dbReference type="EMBL" id="KAG5631420.1"/>
    </source>
</evidence>
<evidence type="ECO:0000313" key="2">
    <source>
        <dbReference type="Proteomes" id="UP000824120"/>
    </source>
</evidence>
<reference evidence="1 2" key="1">
    <citation type="submission" date="2020-09" db="EMBL/GenBank/DDBJ databases">
        <title>De no assembly of potato wild relative species, Solanum commersonii.</title>
        <authorList>
            <person name="Cho K."/>
        </authorList>
    </citation>
    <scope>NUCLEOTIDE SEQUENCE [LARGE SCALE GENOMIC DNA]</scope>
    <source>
        <strain evidence="1">LZ3.2</strain>
        <tissue evidence="1">Leaf</tissue>
    </source>
</reference>
<organism evidence="1 2">
    <name type="scientific">Solanum commersonii</name>
    <name type="common">Commerson's wild potato</name>
    <name type="synonym">Commerson's nightshade</name>
    <dbReference type="NCBI Taxonomy" id="4109"/>
    <lineage>
        <taxon>Eukaryota</taxon>
        <taxon>Viridiplantae</taxon>
        <taxon>Streptophyta</taxon>
        <taxon>Embryophyta</taxon>
        <taxon>Tracheophyta</taxon>
        <taxon>Spermatophyta</taxon>
        <taxon>Magnoliopsida</taxon>
        <taxon>eudicotyledons</taxon>
        <taxon>Gunneridae</taxon>
        <taxon>Pentapetalae</taxon>
        <taxon>asterids</taxon>
        <taxon>lamiids</taxon>
        <taxon>Solanales</taxon>
        <taxon>Solanaceae</taxon>
        <taxon>Solanoideae</taxon>
        <taxon>Solaneae</taxon>
        <taxon>Solanum</taxon>
    </lineage>
</organism>
<comment type="caution">
    <text evidence="1">The sequence shown here is derived from an EMBL/GenBank/DDBJ whole genome shotgun (WGS) entry which is preliminary data.</text>
</comment>